<dbReference type="InterPro" id="IPR036388">
    <property type="entry name" value="WH-like_DNA-bd_sf"/>
</dbReference>
<evidence type="ECO:0008006" key="3">
    <source>
        <dbReference type="Google" id="ProtNLM"/>
    </source>
</evidence>
<name>A0ABV3ERH9_9ACTN</name>
<dbReference type="InterPro" id="IPR009061">
    <property type="entry name" value="DNA-bd_dom_put_sf"/>
</dbReference>
<gene>
    <name evidence="1" type="ORF">AB0D95_16450</name>
</gene>
<keyword evidence="2" id="KW-1185">Reference proteome</keyword>
<organism evidence="1 2">
    <name type="scientific">Streptomyces chilikensis</name>
    <dbReference type="NCBI Taxonomy" id="1194079"/>
    <lineage>
        <taxon>Bacteria</taxon>
        <taxon>Bacillati</taxon>
        <taxon>Actinomycetota</taxon>
        <taxon>Actinomycetes</taxon>
        <taxon>Kitasatosporales</taxon>
        <taxon>Streptomycetaceae</taxon>
        <taxon>Streptomyces</taxon>
    </lineage>
</organism>
<accession>A0ABV3ERH9</accession>
<protein>
    <recommendedName>
        <fullName evidence="3">DNA-binding protein</fullName>
    </recommendedName>
</protein>
<dbReference type="SUPFAM" id="SSF46955">
    <property type="entry name" value="Putative DNA-binding domain"/>
    <property type="match status" value="1"/>
</dbReference>
<evidence type="ECO:0000313" key="2">
    <source>
        <dbReference type="Proteomes" id="UP001551584"/>
    </source>
</evidence>
<dbReference type="RefSeq" id="WP_359273241.1">
    <property type="nucleotide sequence ID" value="NZ_JBEZNA010000034.1"/>
</dbReference>
<evidence type="ECO:0000313" key="1">
    <source>
        <dbReference type="EMBL" id="MEU9578827.1"/>
    </source>
</evidence>
<proteinExistence type="predicted"/>
<reference evidence="1 2" key="1">
    <citation type="submission" date="2024-06" db="EMBL/GenBank/DDBJ databases">
        <title>The Natural Products Discovery Center: Release of the First 8490 Sequenced Strains for Exploring Actinobacteria Biosynthetic Diversity.</title>
        <authorList>
            <person name="Kalkreuter E."/>
            <person name="Kautsar S.A."/>
            <person name="Yang D."/>
            <person name="Bader C.D."/>
            <person name="Teijaro C.N."/>
            <person name="Fluegel L."/>
            <person name="Davis C.M."/>
            <person name="Simpson J.R."/>
            <person name="Lauterbach L."/>
            <person name="Steele A.D."/>
            <person name="Gui C."/>
            <person name="Meng S."/>
            <person name="Li G."/>
            <person name="Viehrig K."/>
            <person name="Ye F."/>
            <person name="Su P."/>
            <person name="Kiefer A.F."/>
            <person name="Nichols A."/>
            <person name="Cepeda A.J."/>
            <person name="Yan W."/>
            <person name="Fan B."/>
            <person name="Jiang Y."/>
            <person name="Adhikari A."/>
            <person name="Zheng C.-J."/>
            <person name="Schuster L."/>
            <person name="Cowan T.M."/>
            <person name="Smanski M.J."/>
            <person name="Chevrette M.G."/>
            <person name="De Carvalho L.P.S."/>
            <person name="Shen B."/>
        </authorList>
    </citation>
    <scope>NUCLEOTIDE SEQUENCE [LARGE SCALE GENOMIC DNA]</scope>
    <source>
        <strain evidence="1 2">NPDC048117</strain>
    </source>
</reference>
<sequence length="77" mass="8840">MPTKADRQSDLPDGLVPLLTQRQLETYYNVSDWTVRQWEKAGMPVEYLAPTGKARYVCRRYDLAQVRAWHAASTTAP</sequence>
<dbReference type="Gene3D" id="1.10.10.10">
    <property type="entry name" value="Winged helix-like DNA-binding domain superfamily/Winged helix DNA-binding domain"/>
    <property type="match status" value="1"/>
</dbReference>
<comment type="caution">
    <text evidence="1">The sequence shown here is derived from an EMBL/GenBank/DDBJ whole genome shotgun (WGS) entry which is preliminary data.</text>
</comment>
<dbReference type="EMBL" id="JBEZNA010000034">
    <property type="protein sequence ID" value="MEU9578827.1"/>
    <property type="molecule type" value="Genomic_DNA"/>
</dbReference>
<dbReference type="Proteomes" id="UP001551584">
    <property type="component" value="Unassembled WGS sequence"/>
</dbReference>